<dbReference type="EMBL" id="GBXM01043456">
    <property type="protein sequence ID" value="JAH65121.1"/>
    <property type="molecule type" value="Transcribed_RNA"/>
</dbReference>
<accession>A0A0E9UHA7</accession>
<evidence type="ECO:0000313" key="1">
    <source>
        <dbReference type="EMBL" id="JAH65121.1"/>
    </source>
</evidence>
<dbReference type="AlphaFoldDB" id="A0A0E9UHA7"/>
<organism evidence="1">
    <name type="scientific">Anguilla anguilla</name>
    <name type="common">European freshwater eel</name>
    <name type="synonym">Muraena anguilla</name>
    <dbReference type="NCBI Taxonomy" id="7936"/>
    <lineage>
        <taxon>Eukaryota</taxon>
        <taxon>Metazoa</taxon>
        <taxon>Chordata</taxon>
        <taxon>Craniata</taxon>
        <taxon>Vertebrata</taxon>
        <taxon>Euteleostomi</taxon>
        <taxon>Actinopterygii</taxon>
        <taxon>Neopterygii</taxon>
        <taxon>Teleostei</taxon>
        <taxon>Anguilliformes</taxon>
        <taxon>Anguillidae</taxon>
        <taxon>Anguilla</taxon>
    </lineage>
</organism>
<name>A0A0E9UHA7_ANGAN</name>
<reference evidence="1" key="2">
    <citation type="journal article" date="2015" name="Fish Shellfish Immunol.">
        <title>Early steps in the European eel (Anguilla anguilla)-Vibrio vulnificus interaction in the gills: Role of the RtxA13 toxin.</title>
        <authorList>
            <person name="Callol A."/>
            <person name="Pajuelo D."/>
            <person name="Ebbesson L."/>
            <person name="Teles M."/>
            <person name="MacKenzie S."/>
            <person name="Amaro C."/>
        </authorList>
    </citation>
    <scope>NUCLEOTIDE SEQUENCE</scope>
</reference>
<protein>
    <submittedName>
        <fullName evidence="1">Uncharacterized protein</fullName>
    </submittedName>
</protein>
<reference evidence="1" key="1">
    <citation type="submission" date="2014-11" db="EMBL/GenBank/DDBJ databases">
        <authorList>
            <person name="Amaro Gonzalez C."/>
        </authorList>
    </citation>
    <scope>NUCLEOTIDE SEQUENCE</scope>
</reference>
<sequence>MGIGFHPVLRLKVSRLAIRLPLCNDLFGVRIECGPISICSLKQS</sequence>
<proteinExistence type="predicted"/>